<feature type="transmembrane region" description="Helical" evidence="5">
    <location>
        <begin position="1141"/>
        <end position="1162"/>
    </location>
</feature>
<dbReference type="STRING" id="1336337.A0A3N4J4U2"/>
<dbReference type="Pfam" id="PF12796">
    <property type="entry name" value="Ank_2"/>
    <property type="match status" value="3"/>
</dbReference>
<evidence type="ECO:0000256" key="5">
    <source>
        <dbReference type="SAM" id="Phobius"/>
    </source>
</evidence>
<dbReference type="PANTHER" id="PTHR24198">
    <property type="entry name" value="ANKYRIN REPEAT AND PROTEIN KINASE DOMAIN-CONTAINING PROTEIN"/>
    <property type="match status" value="1"/>
</dbReference>
<keyword evidence="1" id="KW-0677">Repeat</keyword>
<feature type="repeat" description="ANK" evidence="3">
    <location>
        <begin position="762"/>
        <end position="784"/>
    </location>
</feature>
<dbReference type="AlphaFoldDB" id="A0A3N4J4U2"/>
<dbReference type="InterPro" id="IPR054471">
    <property type="entry name" value="GPIID_WHD"/>
</dbReference>
<evidence type="ECO:0000313" key="9">
    <source>
        <dbReference type="Proteomes" id="UP000276215"/>
    </source>
</evidence>
<evidence type="ECO:0000259" key="7">
    <source>
        <dbReference type="Pfam" id="PF24883"/>
    </source>
</evidence>
<dbReference type="SUPFAM" id="SSF52540">
    <property type="entry name" value="P-loop containing nucleoside triphosphate hydrolases"/>
    <property type="match status" value="1"/>
</dbReference>
<feature type="repeat" description="ANK" evidence="3">
    <location>
        <begin position="626"/>
        <end position="649"/>
    </location>
</feature>
<sequence length="1166" mass="128816">MSKILVVRQKTRINYENSRNVTGSFNTSNYNISVSDKRRQILEWLPHLASRERYQAVRDSRVDGVGDWLLEDEKFSTWHTSEDQAAKRVILCYGDPGVGKTYISSLVIDKLWRNIEGGSAAVAYVYCDFSAGNAQTTSEVLGSVLRQVVGALPRIPRELQKAFQDAKKQVDGCGLLLPEILEMLIKSLSSLKQGFICIDGLDEFPSKSRPKLWDSLHRLIRECPNTRLFLTGRPHIHKEVETCFQQYVDMLSVNTASDDIGRYIVKRLEEDTDPDAMDENLRADILRVIQEESSTTLLLVCLNMDTILAEPTIYKRRQALQKMANHPGLEGAYNSTLDRIREQSGGKCKLGIEALMWVSRSKRPLKTEELCHALGVESGAEDVIIDNVPSIEIVLSCTLGLITIDEKAGRVYLLHKTLQEYLDTHSIPFVTAHSMMAEICLTYLNYQSVRALSPNPGDKVELDKVLRTMPFLKYATCCWGNYAATGVTEPVKTLALRFLGEHEKHISALILWQSTCGPNDFPQNEIMGGLHCTTFLGITEIVDAMLKSGCDVNGGDCQGSSPLLWAAHRGNEGMVKFLLEHEDVAPDSPNKFGRTPLSCAAERGHESIVKLLLERGNVNPNSSDRDGLTPLSHAAQRGAEGVVKLLLQRRDVNFNSSDNRGQTPLSYAALLGQVGVVKLLLDRGNVNPDLFDNNGRTPLSHAVRLGEEGVVKLLLQRLDVNFNSSDKDGRTPLSYAAERGEEGVVTLLLDPGSINPDLYDNNGRTPLSHAAENRRLDVVKILLECEKVNPDLSDKDGRTPFSYAAHWGAQGVAKLLLERGNVDPNSLDKHDRTPLSYAAEGPQDIWYMLGLRPSLSSSLFGYDQSVRNNEGVVRLLLERGDINPESSDKNGRTPLSYAAERGEEGVVKLLLESGNVNPDSFDNNGRTPLSYADEWGEEGVVKLLLGRGNVNPDSSDIEDRSALSYYATEMGALAALTLFEVIDVDRYSSGKKCLPPLPSAAYWEAWPIVCRLLGLANIDMHAPDNNGLTLYSRAEDRMKQSLVKLSSEYPNTDGGSSETRDQTQTSVPCVNAEEQETVSLPTWDDVPPRTPDDPQPHAPTPPPASPGPAQGQPLPPNYPLPAVLLQLYSISDPSIPSPGPGVGFTFFFLMFFAFISLCFFCLTHHD</sequence>
<dbReference type="InterPro" id="IPR027417">
    <property type="entry name" value="P-loop_NTPase"/>
</dbReference>
<dbReference type="InterPro" id="IPR036770">
    <property type="entry name" value="Ankyrin_rpt-contain_sf"/>
</dbReference>
<dbReference type="Pfam" id="PF22939">
    <property type="entry name" value="WHD_GPIID"/>
    <property type="match status" value="1"/>
</dbReference>
<name>A0A3N4J4U2_9PEZI</name>
<dbReference type="SMART" id="SM00248">
    <property type="entry name" value="ANK"/>
    <property type="match status" value="11"/>
</dbReference>
<evidence type="ECO:0000256" key="3">
    <source>
        <dbReference type="PROSITE-ProRule" id="PRU00023"/>
    </source>
</evidence>
<dbReference type="EMBL" id="ML120455">
    <property type="protein sequence ID" value="RPA93322.1"/>
    <property type="molecule type" value="Genomic_DNA"/>
</dbReference>
<dbReference type="PANTHER" id="PTHR24198:SF165">
    <property type="entry name" value="ANKYRIN REPEAT-CONTAINING PROTEIN-RELATED"/>
    <property type="match status" value="1"/>
</dbReference>
<feature type="repeat" description="ANK" evidence="3">
    <location>
        <begin position="890"/>
        <end position="914"/>
    </location>
</feature>
<evidence type="ECO:0000256" key="1">
    <source>
        <dbReference type="ARBA" id="ARBA00022737"/>
    </source>
</evidence>
<feature type="repeat" description="ANK" evidence="3">
    <location>
        <begin position="796"/>
        <end position="820"/>
    </location>
</feature>
<reference evidence="8 9" key="1">
    <citation type="journal article" date="2018" name="Nat. Ecol. Evol.">
        <title>Pezizomycetes genomes reveal the molecular basis of ectomycorrhizal truffle lifestyle.</title>
        <authorList>
            <person name="Murat C."/>
            <person name="Payen T."/>
            <person name="Noel B."/>
            <person name="Kuo A."/>
            <person name="Morin E."/>
            <person name="Chen J."/>
            <person name="Kohler A."/>
            <person name="Krizsan K."/>
            <person name="Balestrini R."/>
            <person name="Da Silva C."/>
            <person name="Montanini B."/>
            <person name="Hainaut M."/>
            <person name="Levati E."/>
            <person name="Barry K.W."/>
            <person name="Belfiori B."/>
            <person name="Cichocki N."/>
            <person name="Clum A."/>
            <person name="Dockter R.B."/>
            <person name="Fauchery L."/>
            <person name="Guy J."/>
            <person name="Iotti M."/>
            <person name="Le Tacon F."/>
            <person name="Lindquist E.A."/>
            <person name="Lipzen A."/>
            <person name="Malagnac F."/>
            <person name="Mello A."/>
            <person name="Molinier V."/>
            <person name="Miyauchi S."/>
            <person name="Poulain J."/>
            <person name="Riccioni C."/>
            <person name="Rubini A."/>
            <person name="Sitrit Y."/>
            <person name="Splivallo R."/>
            <person name="Traeger S."/>
            <person name="Wang M."/>
            <person name="Zifcakova L."/>
            <person name="Wipf D."/>
            <person name="Zambonelli A."/>
            <person name="Paolocci F."/>
            <person name="Nowrousian M."/>
            <person name="Ottonello S."/>
            <person name="Baldrian P."/>
            <person name="Spatafora J.W."/>
            <person name="Henrissat B."/>
            <person name="Nagy L.G."/>
            <person name="Aury J.M."/>
            <person name="Wincker P."/>
            <person name="Grigoriev I.V."/>
            <person name="Bonfante P."/>
            <person name="Martin F.M."/>
        </authorList>
    </citation>
    <scope>NUCLEOTIDE SEQUENCE [LARGE SCALE GENOMIC DNA]</scope>
    <source>
        <strain evidence="8 9">120613-1</strain>
    </source>
</reference>
<keyword evidence="5" id="KW-0472">Membrane</keyword>
<feature type="compositionally biased region" description="Polar residues" evidence="4">
    <location>
        <begin position="1048"/>
        <end position="1068"/>
    </location>
</feature>
<gene>
    <name evidence="8" type="ORF">L873DRAFT_1793741</name>
</gene>
<feature type="domain" description="Nephrocystin 3-like N-terminal" evidence="7">
    <location>
        <begin position="64"/>
        <end position="233"/>
    </location>
</feature>
<dbReference type="Pfam" id="PF13857">
    <property type="entry name" value="Ank_5"/>
    <property type="match status" value="1"/>
</dbReference>
<dbReference type="InterPro" id="IPR002110">
    <property type="entry name" value="Ankyrin_rpt"/>
</dbReference>
<dbReference type="OrthoDB" id="195446at2759"/>
<feature type="repeat" description="ANK" evidence="3">
    <location>
        <begin position="592"/>
        <end position="616"/>
    </location>
</feature>
<dbReference type="PROSITE" id="PS50297">
    <property type="entry name" value="ANK_REP_REGION"/>
    <property type="match status" value="10"/>
</dbReference>
<dbReference type="PROSITE" id="PS50088">
    <property type="entry name" value="ANK_REPEAT"/>
    <property type="match status" value="10"/>
</dbReference>
<feature type="domain" description="GPI inositol-deacylase winged helix" evidence="6">
    <location>
        <begin position="349"/>
        <end position="424"/>
    </location>
</feature>
<feature type="repeat" description="ANK" evidence="3">
    <location>
        <begin position="558"/>
        <end position="581"/>
    </location>
</feature>
<dbReference type="Pfam" id="PF24883">
    <property type="entry name" value="NPHP3_N"/>
    <property type="match status" value="1"/>
</dbReference>
<protein>
    <submittedName>
        <fullName evidence="8">Ankyrin</fullName>
    </submittedName>
</protein>
<feature type="region of interest" description="Disordered" evidence="4">
    <location>
        <begin position="1046"/>
        <end position="1116"/>
    </location>
</feature>
<feature type="repeat" description="ANK" evidence="3">
    <location>
        <begin position="660"/>
        <end position="684"/>
    </location>
</feature>
<keyword evidence="2 3" id="KW-0040">ANK repeat</keyword>
<feature type="repeat" description="ANK" evidence="3">
    <location>
        <begin position="694"/>
        <end position="717"/>
    </location>
</feature>
<keyword evidence="5" id="KW-1133">Transmembrane helix</keyword>
<proteinExistence type="predicted"/>
<keyword evidence="5" id="KW-0812">Transmembrane</keyword>
<keyword evidence="9" id="KW-1185">Reference proteome</keyword>
<evidence type="ECO:0000313" key="8">
    <source>
        <dbReference type="EMBL" id="RPA93322.1"/>
    </source>
</evidence>
<feature type="repeat" description="ANK" evidence="3">
    <location>
        <begin position="924"/>
        <end position="948"/>
    </location>
</feature>
<feature type="compositionally biased region" description="Pro residues" evidence="4">
    <location>
        <begin position="1096"/>
        <end position="1106"/>
    </location>
</feature>
<evidence type="ECO:0000259" key="6">
    <source>
        <dbReference type="Pfam" id="PF22939"/>
    </source>
</evidence>
<dbReference type="Gene3D" id="1.25.40.20">
    <property type="entry name" value="Ankyrin repeat-containing domain"/>
    <property type="match status" value="4"/>
</dbReference>
<organism evidence="8 9">
    <name type="scientific">Choiromyces venosus 120613-1</name>
    <dbReference type="NCBI Taxonomy" id="1336337"/>
    <lineage>
        <taxon>Eukaryota</taxon>
        <taxon>Fungi</taxon>
        <taxon>Dikarya</taxon>
        <taxon>Ascomycota</taxon>
        <taxon>Pezizomycotina</taxon>
        <taxon>Pezizomycetes</taxon>
        <taxon>Pezizales</taxon>
        <taxon>Tuberaceae</taxon>
        <taxon>Choiromyces</taxon>
    </lineage>
</organism>
<evidence type="ECO:0000256" key="4">
    <source>
        <dbReference type="SAM" id="MobiDB-lite"/>
    </source>
</evidence>
<dbReference type="Proteomes" id="UP000276215">
    <property type="component" value="Unassembled WGS sequence"/>
</dbReference>
<dbReference type="InterPro" id="IPR056884">
    <property type="entry name" value="NPHP3-like_N"/>
</dbReference>
<dbReference type="Gene3D" id="3.40.50.300">
    <property type="entry name" value="P-loop containing nucleotide triphosphate hydrolases"/>
    <property type="match status" value="1"/>
</dbReference>
<accession>A0A3N4J4U2</accession>
<feature type="compositionally biased region" description="Basic and acidic residues" evidence="4">
    <location>
        <begin position="1086"/>
        <end position="1095"/>
    </location>
</feature>
<evidence type="ECO:0000256" key="2">
    <source>
        <dbReference type="ARBA" id="ARBA00023043"/>
    </source>
</evidence>
<feature type="repeat" description="ANK" evidence="3">
    <location>
        <begin position="728"/>
        <end position="753"/>
    </location>
</feature>
<dbReference type="SUPFAM" id="SSF48403">
    <property type="entry name" value="Ankyrin repeat"/>
    <property type="match status" value="2"/>
</dbReference>